<protein>
    <submittedName>
        <fullName evidence="2">ArsR family transcriptional regulator</fullName>
    </submittedName>
</protein>
<dbReference type="InterPro" id="IPR011991">
    <property type="entry name" value="ArsR-like_HTH"/>
</dbReference>
<dbReference type="Gene3D" id="1.10.10.10">
    <property type="entry name" value="Winged helix-like DNA-binding domain superfamily/Winged helix DNA-binding domain"/>
    <property type="match status" value="1"/>
</dbReference>
<organism evidence="2 3">
    <name type="scientific">Rothia dentocariosa</name>
    <dbReference type="NCBI Taxonomy" id="2047"/>
    <lineage>
        <taxon>Bacteria</taxon>
        <taxon>Bacillati</taxon>
        <taxon>Actinomycetota</taxon>
        <taxon>Actinomycetes</taxon>
        <taxon>Micrococcales</taxon>
        <taxon>Micrococcaceae</taxon>
        <taxon>Rothia</taxon>
    </lineage>
</organism>
<sequence length="106" mass="12073">MDDDAVFKALADPTRRKLLDKLYTTGGLTQGQLEEGLGMTRFGVAKHLSILEEANLVITQRSGRQKLHYLNAVPIRRIHDRWIDKYTAHQSSALLDPQKNLEEEES</sequence>
<keyword evidence="3" id="KW-1185">Reference proteome</keyword>
<feature type="domain" description="HTH arsR-type" evidence="1">
    <location>
        <begin position="1"/>
        <end position="90"/>
    </location>
</feature>
<dbReference type="Pfam" id="PF12840">
    <property type="entry name" value="HTH_20"/>
    <property type="match status" value="1"/>
</dbReference>
<dbReference type="RefSeq" id="WP_048778647.1">
    <property type="nucleotide sequence ID" value="NZ_CAURLQ010000038.1"/>
</dbReference>
<comment type="caution">
    <text evidence="2">The sequence shown here is derived from an EMBL/GenBank/DDBJ whole genome shotgun (WGS) entry which is preliminary data.</text>
</comment>
<dbReference type="EMBL" id="PDEV01000002">
    <property type="protein sequence ID" value="PEN16318.1"/>
    <property type="molecule type" value="Genomic_DNA"/>
</dbReference>
<dbReference type="GO" id="GO:0003700">
    <property type="term" value="F:DNA-binding transcription factor activity"/>
    <property type="evidence" value="ECO:0007669"/>
    <property type="project" value="InterPro"/>
</dbReference>
<dbReference type="InterPro" id="IPR036388">
    <property type="entry name" value="WH-like_DNA-bd_sf"/>
</dbReference>
<dbReference type="Proteomes" id="UP000219947">
    <property type="component" value="Unassembled WGS sequence"/>
</dbReference>
<dbReference type="SUPFAM" id="SSF46785">
    <property type="entry name" value="Winged helix' DNA-binding domain"/>
    <property type="match status" value="1"/>
</dbReference>
<dbReference type="InterPro" id="IPR001845">
    <property type="entry name" value="HTH_ArsR_DNA-bd_dom"/>
</dbReference>
<evidence type="ECO:0000313" key="2">
    <source>
        <dbReference type="EMBL" id="PEN16318.1"/>
    </source>
</evidence>
<dbReference type="PROSITE" id="PS50987">
    <property type="entry name" value="HTH_ARSR_2"/>
    <property type="match status" value="1"/>
</dbReference>
<gene>
    <name evidence="2" type="ORF">CRM92_06465</name>
</gene>
<evidence type="ECO:0000313" key="3">
    <source>
        <dbReference type="Proteomes" id="UP000219947"/>
    </source>
</evidence>
<accession>A0A2A8D6T9</accession>
<dbReference type="SMART" id="SM00418">
    <property type="entry name" value="HTH_ARSR"/>
    <property type="match status" value="1"/>
</dbReference>
<dbReference type="AlphaFoldDB" id="A0A2A8D6T9"/>
<dbReference type="NCBIfam" id="NF033788">
    <property type="entry name" value="HTH_metalloreg"/>
    <property type="match status" value="1"/>
</dbReference>
<dbReference type="PRINTS" id="PR00778">
    <property type="entry name" value="HTHARSR"/>
</dbReference>
<name>A0A2A8D6T9_9MICC</name>
<dbReference type="InterPro" id="IPR036390">
    <property type="entry name" value="WH_DNA-bd_sf"/>
</dbReference>
<dbReference type="PANTHER" id="PTHR38600:SF1">
    <property type="entry name" value="TRANSCRIPTIONAL REGULATORY PROTEIN"/>
    <property type="match status" value="1"/>
</dbReference>
<dbReference type="CDD" id="cd00090">
    <property type="entry name" value="HTH_ARSR"/>
    <property type="match status" value="1"/>
</dbReference>
<dbReference type="PANTHER" id="PTHR38600">
    <property type="entry name" value="TRANSCRIPTIONAL REGULATORY PROTEIN"/>
    <property type="match status" value="1"/>
</dbReference>
<proteinExistence type="predicted"/>
<evidence type="ECO:0000259" key="1">
    <source>
        <dbReference type="PROSITE" id="PS50987"/>
    </source>
</evidence>
<reference evidence="2" key="1">
    <citation type="submission" date="2017-10" db="EMBL/GenBank/DDBJ databases">
        <title>Kefir isolates.</title>
        <authorList>
            <person name="Kim Y."/>
            <person name="Blasche S."/>
        </authorList>
    </citation>
    <scope>NUCLEOTIDE SEQUENCE [LARGE SCALE GENOMIC DNA]</scope>
    <source>
        <strain evidence="2">OG2-2</strain>
    </source>
</reference>